<dbReference type="RefSeq" id="WP_103265519.1">
    <property type="nucleotide sequence ID" value="NZ_CABMLE010000012.1"/>
</dbReference>
<proteinExistence type="predicted"/>
<dbReference type="Proteomes" id="UP000236197">
    <property type="component" value="Unassembled WGS sequence"/>
</dbReference>
<dbReference type="EMBL" id="PPEK01000012">
    <property type="protein sequence ID" value="PNV67150.1"/>
    <property type="molecule type" value="Genomic_DNA"/>
</dbReference>
<dbReference type="OrthoDB" id="5502728at2"/>
<evidence type="ECO:0000313" key="2">
    <source>
        <dbReference type="Proteomes" id="UP000236197"/>
    </source>
</evidence>
<name>A0A2K2UAE3_9ACTN</name>
<gene>
    <name evidence="1" type="ORF">C2L71_09450</name>
</gene>
<dbReference type="AlphaFoldDB" id="A0A2K2UAE3"/>
<sequence length="153" mass="16797">MADELNFAIEIPCDGDGFVLLQCSQCGELFKLRPDDCESDEVAEICCPSCGIASDSYVTDDVLEFAMAVAKNEAFSVLRKEMKELERKTKGRAVSFKAGNFPKPDDVPVLQPSIDTLAVATCTHCRRQMKVSLLLSMSVFVCPLCGVSNFNDR</sequence>
<comment type="caution">
    <text evidence="1">The sequence shown here is derived from an EMBL/GenBank/DDBJ whole genome shotgun (WGS) entry which is preliminary data.</text>
</comment>
<evidence type="ECO:0008006" key="3">
    <source>
        <dbReference type="Google" id="ProtNLM"/>
    </source>
</evidence>
<organism evidence="1 2">
    <name type="scientific">Enteroscipio rubneri</name>
    <dbReference type="NCBI Taxonomy" id="2070686"/>
    <lineage>
        <taxon>Bacteria</taxon>
        <taxon>Bacillati</taxon>
        <taxon>Actinomycetota</taxon>
        <taxon>Coriobacteriia</taxon>
        <taxon>Eggerthellales</taxon>
        <taxon>Eggerthellaceae</taxon>
        <taxon>Enteroscipio</taxon>
    </lineage>
</organism>
<evidence type="ECO:0000313" key="1">
    <source>
        <dbReference type="EMBL" id="PNV67150.1"/>
    </source>
</evidence>
<keyword evidence="2" id="KW-1185">Reference proteome</keyword>
<accession>A0A2K2UAE3</accession>
<reference evidence="2" key="1">
    <citation type="submission" date="2018-01" db="EMBL/GenBank/DDBJ databases">
        <title>Rubneribacter badeniensis gen. nov., sp. nov., and Colonibacter rubneri, gen. nov., sp. nov., WGS of new members of the Eggerthellaceae.</title>
        <authorList>
            <person name="Danylec N."/>
            <person name="Stoll D.A."/>
            <person name="Doetsch A."/>
            <person name="Kulling S.E."/>
            <person name="Huch M."/>
        </authorList>
    </citation>
    <scope>NUCLEOTIDE SEQUENCE [LARGE SCALE GENOMIC DNA]</scope>
    <source>
        <strain evidence="2">ResAG-96</strain>
    </source>
</reference>
<protein>
    <recommendedName>
        <fullName evidence="3">TFIIB-type zinc ribbon-containing protein</fullName>
    </recommendedName>
</protein>